<keyword evidence="1" id="KW-0732">Signal</keyword>
<evidence type="ECO:0000259" key="2">
    <source>
        <dbReference type="Pfam" id="PF07833"/>
    </source>
</evidence>
<dbReference type="RefSeq" id="WP_167360796.1">
    <property type="nucleotide sequence ID" value="NZ_CBCSKY010000029.1"/>
</dbReference>
<protein>
    <submittedName>
        <fullName evidence="3">Copper amine oxidase N-terminal domain-containing protein</fullName>
    </submittedName>
</protein>
<dbReference type="InterPro" id="IPR032710">
    <property type="entry name" value="NTF2-like_dom_sf"/>
</dbReference>
<dbReference type="InterPro" id="IPR012854">
    <property type="entry name" value="Cu_amine_oxidase-like_N"/>
</dbReference>
<keyword evidence="4" id="KW-1185">Reference proteome</keyword>
<dbReference type="Proteomes" id="UP000199050">
    <property type="component" value="Unassembled WGS sequence"/>
</dbReference>
<reference evidence="4" key="1">
    <citation type="submission" date="2016-10" db="EMBL/GenBank/DDBJ databases">
        <authorList>
            <person name="Varghese N."/>
            <person name="Submissions S."/>
        </authorList>
    </citation>
    <scope>NUCLEOTIDE SEQUENCE [LARGE SCALE GENOMIC DNA]</scope>
    <source>
        <strain evidence="4">CGMCC 1.11012</strain>
    </source>
</reference>
<dbReference type="SUPFAM" id="SSF55383">
    <property type="entry name" value="Copper amine oxidase, domain N"/>
    <property type="match status" value="1"/>
</dbReference>
<evidence type="ECO:0000313" key="3">
    <source>
        <dbReference type="EMBL" id="SDK84719.1"/>
    </source>
</evidence>
<dbReference type="Gene3D" id="3.30.457.10">
    <property type="entry name" value="Copper amine oxidase-like, N-terminal domain"/>
    <property type="match status" value="1"/>
</dbReference>
<name>A0A1G9F8J8_9BACL</name>
<dbReference type="EMBL" id="FNDX01000057">
    <property type="protein sequence ID" value="SDK84719.1"/>
    <property type="molecule type" value="Genomic_DNA"/>
</dbReference>
<feature type="domain" description="Copper amine oxidase-like N-terminal" evidence="2">
    <location>
        <begin position="31"/>
        <end position="139"/>
    </location>
</feature>
<proteinExistence type="predicted"/>
<evidence type="ECO:0000313" key="4">
    <source>
        <dbReference type="Proteomes" id="UP000199050"/>
    </source>
</evidence>
<gene>
    <name evidence="3" type="ORF">SAMN05216192_15731</name>
</gene>
<evidence type="ECO:0000256" key="1">
    <source>
        <dbReference type="SAM" id="SignalP"/>
    </source>
</evidence>
<organism evidence="3 4">
    <name type="scientific">Paenibacillus typhae</name>
    <dbReference type="NCBI Taxonomy" id="1174501"/>
    <lineage>
        <taxon>Bacteria</taxon>
        <taxon>Bacillati</taxon>
        <taxon>Bacillota</taxon>
        <taxon>Bacilli</taxon>
        <taxon>Bacillales</taxon>
        <taxon>Paenibacillaceae</taxon>
        <taxon>Paenibacillus</taxon>
    </lineage>
</organism>
<dbReference type="STRING" id="1174501.SAMN05216192_15731"/>
<feature type="chain" id="PRO_5011472612" evidence="1">
    <location>
        <begin position="24"/>
        <end position="390"/>
    </location>
</feature>
<sequence length="390" mass="42956">MKKLSAILGTSLLALALSVPAFAAEKPISVYVNGTNLTFPAGTPYLDNNSVLVPFRVVFEKLGMQVLWDAATGTVTGTSDNLTITLKIGSKLATVNGTVKKLTVAPVSSNGTTYIPLRFVAEATGGSAVWDASSRSVQITTAVSTAASDEQAITALIRQAIQYYNEEKAVSYYNLIDDADSFSDEVASLNYFFKNYDMRTTIETLKVLNVQGDEATAYTVEKDVRAGGYYLPDERNEYLYSLVRVNGAWKISEITNQDSTVLLTKEQAMKTTDIPQGHAALIKDNLSKYFQAMTAENVDATLAQMSSYGEEYDAAKKESLQEFFKQLDLRYTLNNSNIYYYDAAAGEAAVYAETTVKEDKTGESVEQPMLFIFYQTETGGWTIDDFYYLD</sequence>
<dbReference type="InterPro" id="IPR036582">
    <property type="entry name" value="Mao_N_sf"/>
</dbReference>
<dbReference type="SUPFAM" id="SSF54427">
    <property type="entry name" value="NTF2-like"/>
    <property type="match status" value="1"/>
</dbReference>
<dbReference type="Pfam" id="PF07833">
    <property type="entry name" value="Cu_amine_oxidN1"/>
    <property type="match status" value="1"/>
</dbReference>
<dbReference type="AlphaFoldDB" id="A0A1G9F8J8"/>
<accession>A0A1G9F8J8</accession>
<feature type="signal peptide" evidence="1">
    <location>
        <begin position="1"/>
        <end position="23"/>
    </location>
</feature>